<feature type="compositionally biased region" description="Basic and acidic residues" evidence="1">
    <location>
        <begin position="1"/>
        <end position="10"/>
    </location>
</feature>
<reference evidence="2 3" key="1">
    <citation type="submission" date="2019-11" db="EMBL/GenBank/DDBJ databases">
        <title>Genome sequence of Deinococcus xianganensis Y35, AI-2 producing algicidal bacterium, isolated from lake water.</title>
        <authorList>
            <person name="Li Y."/>
        </authorList>
    </citation>
    <scope>NUCLEOTIDE SEQUENCE [LARGE SCALE GENOMIC DNA]</scope>
    <source>
        <strain evidence="2 3">Y35</strain>
    </source>
</reference>
<evidence type="ECO:0000256" key="1">
    <source>
        <dbReference type="SAM" id="MobiDB-lite"/>
    </source>
</evidence>
<accession>A0A6I4YNA8</accession>
<dbReference type="Proteomes" id="UP000430519">
    <property type="component" value="Unassembled WGS sequence"/>
</dbReference>
<comment type="caution">
    <text evidence="2">The sequence shown here is derived from an EMBL/GenBank/DDBJ whole genome shotgun (WGS) entry which is preliminary data.</text>
</comment>
<proteinExistence type="predicted"/>
<evidence type="ECO:0000313" key="2">
    <source>
        <dbReference type="EMBL" id="MXV21316.1"/>
    </source>
</evidence>
<protein>
    <submittedName>
        <fullName evidence="2">Uncharacterized protein</fullName>
    </submittedName>
</protein>
<keyword evidence="3" id="KW-1185">Reference proteome</keyword>
<gene>
    <name evidence="2" type="ORF">GLX28_16955</name>
</gene>
<dbReference type="EMBL" id="WVHK01000087">
    <property type="protein sequence ID" value="MXV21316.1"/>
    <property type="molecule type" value="Genomic_DNA"/>
</dbReference>
<dbReference type="AlphaFoldDB" id="A0A6I4YNA8"/>
<evidence type="ECO:0000313" key="3">
    <source>
        <dbReference type="Proteomes" id="UP000430519"/>
    </source>
</evidence>
<name>A0A6I4YNA8_9DEIO</name>
<dbReference type="RefSeq" id="WP_160981506.1">
    <property type="nucleotide sequence ID" value="NZ_WVHK01000087.1"/>
</dbReference>
<feature type="region of interest" description="Disordered" evidence="1">
    <location>
        <begin position="1"/>
        <end position="22"/>
    </location>
</feature>
<sequence length="74" mass="8164">MKRTAAERGRMGGTATATRHGTVHMEAIGRAGFWATVERHYGGDHQLYMQALRDRQAKGQPDPALGCQVKRVTN</sequence>
<organism evidence="2 3">
    <name type="scientific">Deinococcus xianganensis</name>
    <dbReference type="NCBI Taxonomy" id="1507289"/>
    <lineage>
        <taxon>Bacteria</taxon>
        <taxon>Thermotogati</taxon>
        <taxon>Deinococcota</taxon>
        <taxon>Deinococci</taxon>
        <taxon>Deinococcales</taxon>
        <taxon>Deinococcaceae</taxon>
        <taxon>Deinococcus</taxon>
    </lineage>
</organism>